<dbReference type="SMART" id="SM00345">
    <property type="entry name" value="HTH_GNTR"/>
    <property type="match status" value="1"/>
</dbReference>
<accession>A0A934N8G4</accession>
<dbReference type="InterPro" id="IPR000524">
    <property type="entry name" value="Tscrpt_reg_HTH_GntR"/>
</dbReference>
<keyword evidence="3" id="KW-0804">Transcription</keyword>
<dbReference type="PANTHER" id="PTHR43537:SF49">
    <property type="entry name" value="TRANSCRIPTIONAL REGULATORY PROTEIN"/>
    <property type="match status" value="1"/>
</dbReference>
<reference evidence="5" key="1">
    <citation type="submission" date="2020-10" db="EMBL/GenBank/DDBJ databases">
        <title>Ca. Dormibacterota MAGs.</title>
        <authorList>
            <person name="Montgomery K."/>
        </authorList>
    </citation>
    <scope>NUCLEOTIDE SEQUENCE [LARGE SCALE GENOMIC DNA]</scope>
    <source>
        <strain evidence="5">SC8812_S17_10</strain>
    </source>
</reference>
<dbReference type="InterPro" id="IPR011711">
    <property type="entry name" value="GntR_C"/>
</dbReference>
<organism evidence="5 6">
    <name type="scientific">Candidatus Nephthysia bennettiae</name>
    <dbReference type="NCBI Taxonomy" id="3127016"/>
    <lineage>
        <taxon>Bacteria</taxon>
        <taxon>Bacillati</taxon>
        <taxon>Candidatus Dormiibacterota</taxon>
        <taxon>Candidatus Dormibacteria</taxon>
        <taxon>Candidatus Dormibacterales</taxon>
        <taxon>Candidatus Dormibacteraceae</taxon>
        <taxon>Candidatus Nephthysia</taxon>
    </lineage>
</organism>
<dbReference type="SUPFAM" id="SSF48008">
    <property type="entry name" value="GntR ligand-binding domain-like"/>
    <property type="match status" value="1"/>
</dbReference>
<dbReference type="SUPFAM" id="SSF46785">
    <property type="entry name" value="Winged helix' DNA-binding domain"/>
    <property type="match status" value="1"/>
</dbReference>
<dbReference type="Gene3D" id="1.10.10.10">
    <property type="entry name" value="Winged helix-like DNA-binding domain superfamily/Winged helix DNA-binding domain"/>
    <property type="match status" value="1"/>
</dbReference>
<name>A0A934N8G4_9BACT</name>
<dbReference type="Pfam" id="PF00392">
    <property type="entry name" value="GntR"/>
    <property type="match status" value="1"/>
</dbReference>
<evidence type="ECO:0000313" key="5">
    <source>
        <dbReference type="EMBL" id="MBJ7599511.1"/>
    </source>
</evidence>
<evidence type="ECO:0000256" key="3">
    <source>
        <dbReference type="ARBA" id="ARBA00023163"/>
    </source>
</evidence>
<evidence type="ECO:0000259" key="4">
    <source>
        <dbReference type="PROSITE" id="PS50949"/>
    </source>
</evidence>
<keyword evidence="2" id="KW-0238">DNA-binding</keyword>
<comment type="caution">
    <text evidence="5">The sequence shown here is derived from an EMBL/GenBank/DDBJ whole genome shotgun (WGS) entry which is preliminary data.</text>
</comment>
<keyword evidence="1" id="KW-0805">Transcription regulation</keyword>
<proteinExistence type="predicted"/>
<gene>
    <name evidence="5" type="ORF">JF922_15710</name>
</gene>
<dbReference type="InterPro" id="IPR036390">
    <property type="entry name" value="WH_DNA-bd_sf"/>
</dbReference>
<dbReference type="AlphaFoldDB" id="A0A934N8G4"/>
<dbReference type="RefSeq" id="WP_338203021.1">
    <property type="nucleotide sequence ID" value="NZ_JAEKNR010000155.1"/>
</dbReference>
<dbReference type="SMART" id="SM00895">
    <property type="entry name" value="FCD"/>
    <property type="match status" value="1"/>
</dbReference>
<feature type="domain" description="HTH gntR-type" evidence="4">
    <location>
        <begin position="15"/>
        <end position="82"/>
    </location>
</feature>
<sequence length="225" mass="24995">MGPRNTGDQLVVDGRRTADLAYEKLADAVVSLQLAPGLVVNEKTLAEHLGVKRLTLVAALHRLSETGLVTILPRRGIVISPVDVLEAQQVFDARLALEGKGAELAAQRATVEEVAQIEELVSRLDNVAAATQDYRAFLLPDQQLHLALARLSRNRFVVQALERVLKVNLRLWHLFFKERGDLRPYALKHDRIVAAIRARDTEAARKAISDHIVESRELLQSGLWG</sequence>
<dbReference type="PANTHER" id="PTHR43537">
    <property type="entry name" value="TRANSCRIPTIONAL REGULATOR, GNTR FAMILY"/>
    <property type="match status" value="1"/>
</dbReference>
<dbReference type="Gene3D" id="1.20.120.530">
    <property type="entry name" value="GntR ligand-binding domain-like"/>
    <property type="match status" value="1"/>
</dbReference>
<evidence type="ECO:0000256" key="2">
    <source>
        <dbReference type="ARBA" id="ARBA00023125"/>
    </source>
</evidence>
<dbReference type="GO" id="GO:0003677">
    <property type="term" value="F:DNA binding"/>
    <property type="evidence" value="ECO:0007669"/>
    <property type="project" value="UniProtKB-KW"/>
</dbReference>
<protein>
    <submittedName>
        <fullName evidence="5">GntR family transcriptional regulator</fullName>
    </submittedName>
</protein>
<evidence type="ECO:0000256" key="1">
    <source>
        <dbReference type="ARBA" id="ARBA00023015"/>
    </source>
</evidence>
<dbReference type="Pfam" id="PF07729">
    <property type="entry name" value="FCD"/>
    <property type="match status" value="1"/>
</dbReference>
<dbReference type="InterPro" id="IPR036388">
    <property type="entry name" value="WH-like_DNA-bd_sf"/>
</dbReference>
<dbReference type="InterPro" id="IPR008920">
    <property type="entry name" value="TF_FadR/GntR_C"/>
</dbReference>
<evidence type="ECO:0000313" key="6">
    <source>
        <dbReference type="Proteomes" id="UP000612893"/>
    </source>
</evidence>
<dbReference type="EMBL" id="JAEKNR010000155">
    <property type="protein sequence ID" value="MBJ7599511.1"/>
    <property type="molecule type" value="Genomic_DNA"/>
</dbReference>
<keyword evidence="6" id="KW-1185">Reference proteome</keyword>
<dbReference type="Proteomes" id="UP000612893">
    <property type="component" value="Unassembled WGS sequence"/>
</dbReference>
<dbReference type="PROSITE" id="PS50949">
    <property type="entry name" value="HTH_GNTR"/>
    <property type="match status" value="1"/>
</dbReference>